<comment type="similarity">
    <text evidence="2">Belongs to the asparagine synthetase family.</text>
</comment>
<keyword evidence="4" id="KW-0547">Nucleotide-binding</keyword>
<evidence type="ECO:0000256" key="5">
    <source>
        <dbReference type="ARBA" id="ARBA00022840"/>
    </source>
</evidence>
<keyword evidence="6" id="KW-0028">Amino-acid biosynthesis</keyword>
<gene>
    <name evidence="10" type="primary">asnB_2</name>
    <name evidence="10" type="ORF">GCM10010422_15290</name>
</gene>
<dbReference type="PANTHER" id="PTHR43284:SF1">
    <property type="entry name" value="ASPARAGINE SYNTHETASE"/>
    <property type="match status" value="1"/>
</dbReference>
<dbReference type="EC" id="6.3.5.4" evidence="3"/>
<feature type="domain" description="Glutamine amidotransferase type-2" evidence="9">
    <location>
        <begin position="2"/>
        <end position="227"/>
    </location>
</feature>
<evidence type="ECO:0000313" key="10">
    <source>
        <dbReference type="EMBL" id="GAA2473335.1"/>
    </source>
</evidence>
<evidence type="ECO:0000256" key="4">
    <source>
        <dbReference type="ARBA" id="ARBA00022741"/>
    </source>
</evidence>
<dbReference type="PROSITE" id="PS51278">
    <property type="entry name" value="GATASE_TYPE_2"/>
    <property type="match status" value="1"/>
</dbReference>
<sequence>MCGITGWVDHTRDLSGQGPLLTAMAATMAPRGPDGAGVWLSPHAALGHRRLALIDLATGGQPMTPAGPAGPAGSAGPADMAPPAVLVFSGEVYNHGELRAELARRGHAFRGRSDTEVVLRAYLEWGEGAFDRLVGMYAFALWDTRTETLLLVRDRLGIKPLYWTRRGDGVIFGSEPKAVLAHPEVPAEVDAEGLAALFTVAIKPPGQGVYRGLDEVRPGHVVRVDRDGVRHRRYWELTTAPHTDDLPTTVAEVRRLLGDAVGSQLESDVPLIALLSGGIDSSAIVALAARRLAADGGGRLATYALDFTGSETDFKPDALHVSRDAPFVRAVAGHVGTDHTDVSVETASLVGELGPALRARDMPGVGDLDVSLLLLFREVRRHAAVALSGEGADDFFGGYPWFRAEAERPTDNFPWSAGVKDRNAQLSPQLREALDLDAYVADAYRTALAEVPRLDGESGADRRMREVFHLQITRFLPFLLDRKDRMSMANGLEVRVPFCDHRLVEYLWNVPWEVKRTGGQEKGLLRRAVADLLPEKVVRRPKSGFPFGHSPAYLDAIRRTVRTIVADPAAPVLDLVNVPAVRAMVDSDAWFSGDFTPPPWLPRLIQLDQWLREYGVRVVL</sequence>
<dbReference type="PANTHER" id="PTHR43284">
    <property type="entry name" value="ASPARAGINE SYNTHETASE (GLUTAMINE-HYDROLYZING)"/>
    <property type="match status" value="1"/>
</dbReference>
<dbReference type="InterPro" id="IPR029055">
    <property type="entry name" value="Ntn_hydrolases_N"/>
</dbReference>
<evidence type="ECO:0000256" key="2">
    <source>
        <dbReference type="ARBA" id="ARBA00005752"/>
    </source>
</evidence>
<name>A0ABP5Y5Y6_9ACTN</name>
<dbReference type="RefSeq" id="WP_346080639.1">
    <property type="nucleotide sequence ID" value="NZ_BAAATL010000006.1"/>
</dbReference>
<dbReference type="InterPro" id="IPR006426">
    <property type="entry name" value="Asn_synth_AEB"/>
</dbReference>
<dbReference type="InterPro" id="IPR017932">
    <property type="entry name" value="GATase_2_dom"/>
</dbReference>
<dbReference type="InterPro" id="IPR051786">
    <property type="entry name" value="ASN_synthetase/amidase"/>
</dbReference>
<evidence type="ECO:0000259" key="9">
    <source>
        <dbReference type="PROSITE" id="PS51278"/>
    </source>
</evidence>
<dbReference type="InterPro" id="IPR033738">
    <property type="entry name" value="AsnB_N"/>
</dbReference>
<dbReference type="NCBIfam" id="TIGR01536">
    <property type="entry name" value="asn_synth_AEB"/>
    <property type="match status" value="1"/>
</dbReference>
<dbReference type="Proteomes" id="UP001501721">
    <property type="component" value="Unassembled WGS sequence"/>
</dbReference>
<dbReference type="InterPro" id="IPR001962">
    <property type="entry name" value="Asn_synthase"/>
</dbReference>
<evidence type="ECO:0000256" key="1">
    <source>
        <dbReference type="ARBA" id="ARBA00005187"/>
    </source>
</evidence>
<dbReference type="SUPFAM" id="SSF56235">
    <property type="entry name" value="N-terminal nucleophile aminohydrolases (Ntn hydrolases)"/>
    <property type="match status" value="1"/>
</dbReference>
<proteinExistence type="inferred from homology"/>
<evidence type="ECO:0000256" key="8">
    <source>
        <dbReference type="ARBA" id="ARBA00048741"/>
    </source>
</evidence>
<protein>
    <recommendedName>
        <fullName evidence="3">asparagine synthase (glutamine-hydrolyzing)</fullName>
        <ecNumber evidence="3">6.3.5.4</ecNumber>
    </recommendedName>
</protein>
<comment type="caution">
    <text evidence="10">The sequence shown here is derived from an EMBL/GenBank/DDBJ whole genome shotgun (WGS) entry which is preliminary data.</text>
</comment>
<evidence type="ECO:0000256" key="7">
    <source>
        <dbReference type="ARBA" id="ARBA00022962"/>
    </source>
</evidence>
<evidence type="ECO:0000313" key="11">
    <source>
        <dbReference type="Proteomes" id="UP001501721"/>
    </source>
</evidence>
<dbReference type="CDD" id="cd00712">
    <property type="entry name" value="AsnB"/>
    <property type="match status" value="1"/>
</dbReference>
<dbReference type="CDD" id="cd01991">
    <property type="entry name" value="Asn_synthase_B_C"/>
    <property type="match status" value="1"/>
</dbReference>
<keyword evidence="5" id="KW-0067">ATP-binding</keyword>
<dbReference type="Gene3D" id="3.40.50.620">
    <property type="entry name" value="HUPs"/>
    <property type="match status" value="1"/>
</dbReference>
<dbReference type="InterPro" id="IPR014729">
    <property type="entry name" value="Rossmann-like_a/b/a_fold"/>
</dbReference>
<dbReference type="Gene3D" id="3.60.20.10">
    <property type="entry name" value="Glutamine Phosphoribosylpyrophosphate, subunit 1, domain 1"/>
    <property type="match status" value="1"/>
</dbReference>
<keyword evidence="11" id="KW-1185">Reference proteome</keyword>
<accession>A0ABP5Y5Y6</accession>
<organism evidence="10 11">
    <name type="scientific">Streptomyces graminearus</name>
    <dbReference type="NCBI Taxonomy" id="284030"/>
    <lineage>
        <taxon>Bacteria</taxon>
        <taxon>Bacillati</taxon>
        <taxon>Actinomycetota</taxon>
        <taxon>Actinomycetes</taxon>
        <taxon>Kitasatosporales</taxon>
        <taxon>Streptomycetaceae</taxon>
        <taxon>Streptomyces</taxon>
    </lineage>
</organism>
<reference evidence="11" key="1">
    <citation type="journal article" date="2019" name="Int. J. Syst. Evol. Microbiol.">
        <title>The Global Catalogue of Microorganisms (GCM) 10K type strain sequencing project: providing services to taxonomists for standard genome sequencing and annotation.</title>
        <authorList>
            <consortium name="The Broad Institute Genomics Platform"/>
            <consortium name="The Broad Institute Genome Sequencing Center for Infectious Disease"/>
            <person name="Wu L."/>
            <person name="Ma J."/>
        </authorList>
    </citation>
    <scope>NUCLEOTIDE SEQUENCE [LARGE SCALE GENOMIC DNA]</scope>
    <source>
        <strain evidence="11">JCM 6923</strain>
    </source>
</reference>
<keyword evidence="6" id="KW-0061">Asparagine biosynthesis</keyword>
<evidence type="ECO:0000256" key="3">
    <source>
        <dbReference type="ARBA" id="ARBA00012737"/>
    </source>
</evidence>
<comment type="catalytic activity">
    <reaction evidence="8">
        <text>L-aspartate + L-glutamine + ATP + H2O = L-asparagine + L-glutamate + AMP + diphosphate + H(+)</text>
        <dbReference type="Rhea" id="RHEA:12228"/>
        <dbReference type="ChEBI" id="CHEBI:15377"/>
        <dbReference type="ChEBI" id="CHEBI:15378"/>
        <dbReference type="ChEBI" id="CHEBI:29985"/>
        <dbReference type="ChEBI" id="CHEBI:29991"/>
        <dbReference type="ChEBI" id="CHEBI:30616"/>
        <dbReference type="ChEBI" id="CHEBI:33019"/>
        <dbReference type="ChEBI" id="CHEBI:58048"/>
        <dbReference type="ChEBI" id="CHEBI:58359"/>
        <dbReference type="ChEBI" id="CHEBI:456215"/>
        <dbReference type="EC" id="6.3.5.4"/>
    </reaction>
</comment>
<dbReference type="Pfam" id="PF00733">
    <property type="entry name" value="Asn_synthase"/>
    <property type="match status" value="1"/>
</dbReference>
<comment type="pathway">
    <text evidence="1">Amino-acid biosynthesis; L-asparagine biosynthesis; L-asparagine from L-aspartate (L-Gln route): step 1/1.</text>
</comment>
<keyword evidence="7" id="KW-0315">Glutamine amidotransferase</keyword>
<dbReference type="SUPFAM" id="SSF52402">
    <property type="entry name" value="Adenine nucleotide alpha hydrolases-like"/>
    <property type="match status" value="1"/>
</dbReference>
<dbReference type="Pfam" id="PF13522">
    <property type="entry name" value="GATase_6"/>
    <property type="match status" value="1"/>
</dbReference>
<dbReference type="PIRSF" id="PIRSF001589">
    <property type="entry name" value="Asn_synthetase_glu-h"/>
    <property type="match status" value="1"/>
</dbReference>
<dbReference type="EMBL" id="BAAATL010000006">
    <property type="protein sequence ID" value="GAA2473335.1"/>
    <property type="molecule type" value="Genomic_DNA"/>
</dbReference>
<evidence type="ECO:0000256" key="6">
    <source>
        <dbReference type="ARBA" id="ARBA00022888"/>
    </source>
</evidence>